<gene>
    <name evidence="1" type="ORF">ABR2091_2987</name>
</gene>
<dbReference type="RefSeq" id="WP_032031416.1">
    <property type="nucleotide sequence ID" value="NZ_CAUYZO010000006.1"/>
</dbReference>
<accession>A0A7U7KGX8</accession>
<evidence type="ECO:0000313" key="1">
    <source>
        <dbReference type="EMBL" id="CUW36375.1"/>
    </source>
</evidence>
<proteinExistence type="predicted"/>
<protein>
    <submittedName>
        <fullName evidence="1">Putative membrane protein</fullName>
    </submittedName>
</protein>
<dbReference type="Proteomes" id="UP000066661">
    <property type="component" value="Chromosome I"/>
</dbReference>
<dbReference type="EMBL" id="LN997846">
    <property type="protein sequence ID" value="CUW36375.1"/>
    <property type="molecule type" value="Genomic_DNA"/>
</dbReference>
<sequence>MNVSALTRNFIAGLAIYIFGSVLIGNGLPLKNEIVLYASQGMHLAGATISNAIIESKPTQ</sequence>
<organism evidence="1 2">
    <name type="scientific">Acinetobacter baumannii</name>
    <dbReference type="NCBI Taxonomy" id="470"/>
    <lineage>
        <taxon>Bacteria</taxon>
        <taxon>Pseudomonadati</taxon>
        <taxon>Pseudomonadota</taxon>
        <taxon>Gammaproteobacteria</taxon>
        <taxon>Moraxellales</taxon>
        <taxon>Moraxellaceae</taxon>
        <taxon>Acinetobacter</taxon>
        <taxon>Acinetobacter calcoaceticus/baumannii complex</taxon>
    </lineage>
</organism>
<dbReference type="AlphaFoldDB" id="A0A7U7KGX8"/>
<reference evidence="1 2" key="1">
    <citation type="submission" date="2015-12" db="EMBL/GenBank/DDBJ databases">
        <authorList>
            <person name="Wibberg D."/>
        </authorList>
    </citation>
    <scope>NUCLEOTIDE SEQUENCE [LARGE SCALE GENOMIC DNA]</scope>
    <source>
        <strain evidence="1">R2091</strain>
    </source>
</reference>
<evidence type="ECO:0000313" key="2">
    <source>
        <dbReference type="Proteomes" id="UP000066661"/>
    </source>
</evidence>
<name>A0A7U7KGX8_ACIBA</name>